<sequence>MAFEFETIVRAGDTDVTGSIYTPQVVDWLARGLHDIRSAAGYSYGAYEEMGIASAAVNVNVDYLAPIRMEDTVTVAMTPDVGETSIRFDSTGTVEDTRVFQGSITLAFIDAETRDAVRIPDDLRAAFETFAADTTTD</sequence>
<reference evidence="3 4" key="1">
    <citation type="journal article" date="2019" name="Int. J. Syst. Evol. Microbiol.">
        <title>The Global Catalogue of Microorganisms (GCM) 10K type strain sequencing project: providing services to taxonomists for standard genome sequencing and annotation.</title>
        <authorList>
            <consortium name="The Broad Institute Genomics Platform"/>
            <consortium name="The Broad Institute Genome Sequencing Center for Infectious Disease"/>
            <person name="Wu L."/>
            <person name="Ma J."/>
        </authorList>
    </citation>
    <scope>NUCLEOTIDE SEQUENCE [LARGE SCALE GENOMIC DNA]</scope>
    <source>
        <strain evidence="3 4">GX26</strain>
    </source>
</reference>
<keyword evidence="2 3" id="KW-0378">Hydrolase</keyword>
<proteinExistence type="inferred from homology"/>
<dbReference type="GO" id="GO:0016787">
    <property type="term" value="F:hydrolase activity"/>
    <property type="evidence" value="ECO:0007669"/>
    <property type="project" value="UniProtKB-KW"/>
</dbReference>
<dbReference type="CDD" id="cd00586">
    <property type="entry name" value="4HBT"/>
    <property type="match status" value="1"/>
</dbReference>
<evidence type="ECO:0000256" key="1">
    <source>
        <dbReference type="ARBA" id="ARBA00005953"/>
    </source>
</evidence>
<dbReference type="RefSeq" id="WP_336351689.1">
    <property type="nucleotide sequence ID" value="NZ_JAZAQL010000004.1"/>
</dbReference>
<dbReference type="PANTHER" id="PTHR31793:SF27">
    <property type="entry name" value="NOVEL THIOESTERASE SUPERFAMILY DOMAIN AND SAPOSIN A-TYPE DOMAIN CONTAINING PROTEIN (0610012H03RIK)"/>
    <property type="match status" value="1"/>
</dbReference>
<accession>A0ABD5VL46</accession>
<evidence type="ECO:0000313" key="4">
    <source>
        <dbReference type="Proteomes" id="UP001596395"/>
    </source>
</evidence>
<dbReference type="PANTHER" id="PTHR31793">
    <property type="entry name" value="4-HYDROXYBENZOYL-COA THIOESTERASE FAMILY MEMBER"/>
    <property type="match status" value="1"/>
</dbReference>
<dbReference type="Gene3D" id="3.10.129.10">
    <property type="entry name" value="Hotdog Thioesterase"/>
    <property type="match status" value="1"/>
</dbReference>
<dbReference type="Proteomes" id="UP001596395">
    <property type="component" value="Unassembled WGS sequence"/>
</dbReference>
<keyword evidence="4" id="KW-1185">Reference proteome</keyword>
<dbReference type="SUPFAM" id="SSF54637">
    <property type="entry name" value="Thioesterase/thiol ester dehydrase-isomerase"/>
    <property type="match status" value="1"/>
</dbReference>
<dbReference type="InterPro" id="IPR050563">
    <property type="entry name" value="4-hydroxybenzoyl-CoA_TE"/>
</dbReference>
<dbReference type="EMBL" id="JBHSXN010000004">
    <property type="protein sequence ID" value="MFC6954746.1"/>
    <property type="molecule type" value="Genomic_DNA"/>
</dbReference>
<gene>
    <name evidence="3" type="ORF">ACFQGB_17910</name>
</gene>
<dbReference type="Pfam" id="PF13279">
    <property type="entry name" value="4HBT_2"/>
    <property type="match status" value="1"/>
</dbReference>
<dbReference type="EC" id="3.1.2.-" evidence="3"/>
<dbReference type="InterPro" id="IPR029069">
    <property type="entry name" value="HotDog_dom_sf"/>
</dbReference>
<evidence type="ECO:0000313" key="3">
    <source>
        <dbReference type="EMBL" id="MFC6954746.1"/>
    </source>
</evidence>
<comment type="similarity">
    <text evidence="1">Belongs to the 4-hydroxybenzoyl-CoA thioesterase family.</text>
</comment>
<evidence type="ECO:0000256" key="2">
    <source>
        <dbReference type="ARBA" id="ARBA00022801"/>
    </source>
</evidence>
<organism evidence="3 4">
    <name type="scientific">Halorubellus litoreus</name>
    <dbReference type="NCBI Taxonomy" id="755308"/>
    <lineage>
        <taxon>Archaea</taxon>
        <taxon>Methanobacteriati</taxon>
        <taxon>Methanobacteriota</taxon>
        <taxon>Stenosarchaea group</taxon>
        <taxon>Halobacteria</taxon>
        <taxon>Halobacteriales</taxon>
        <taxon>Halorubellaceae</taxon>
        <taxon>Halorubellus</taxon>
    </lineage>
</organism>
<comment type="caution">
    <text evidence="3">The sequence shown here is derived from an EMBL/GenBank/DDBJ whole genome shotgun (WGS) entry which is preliminary data.</text>
</comment>
<dbReference type="AlphaFoldDB" id="A0ABD5VL46"/>
<name>A0ABD5VL46_9EURY</name>
<protein>
    <submittedName>
        <fullName evidence="3">Acyl-CoA thioesterase</fullName>
        <ecNumber evidence="3">3.1.2.-</ecNumber>
    </submittedName>
</protein>